<dbReference type="Gene3D" id="3.40.50.2300">
    <property type="match status" value="2"/>
</dbReference>
<keyword evidence="1" id="KW-0805">Transcription regulation</keyword>
<dbReference type="Proteomes" id="UP000315700">
    <property type="component" value="Chromosome"/>
</dbReference>
<name>A0A517SE09_9PLAN</name>
<feature type="domain" description="HTH araC/xylS-type" evidence="4">
    <location>
        <begin position="287"/>
        <end position="385"/>
    </location>
</feature>
<dbReference type="KEGG" id="ccos:Pan44_23920"/>
<dbReference type="AlphaFoldDB" id="A0A517SE09"/>
<accession>A0A517SE09</accession>
<dbReference type="Pfam" id="PF12833">
    <property type="entry name" value="HTH_18"/>
    <property type="match status" value="1"/>
</dbReference>
<dbReference type="SUPFAM" id="SSF53822">
    <property type="entry name" value="Periplasmic binding protein-like I"/>
    <property type="match status" value="1"/>
</dbReference>
<evidence type="ECO:0000256" key="2">
    <source>
        <dbReference type="ARBA" id="ARBA00023125"/>
    </source>
</evidence>
<dbReference type="EMBL" id="CP036271">
    <property type="protein sequence ID" value="QDT54359.1"/>
    <property type="molecule type" value="Genomic_DNA"/>
</dbReference>
<dbReference type="PANTHER" id="PTHR30146:SF24">
    <property type="entry name" value="XYLOSE OPERON REGULATORY PROTEIN"/>
    <property type="match status" value="1"/>
</dbReference>
<proteinExistence type="predicted"/>
<keyword evidence="6" id="KW-1185">Reference proteome</keyword>
<keyword evidence="3" id="KW-0804">Transcription</keyword>
<dbReference type="InterPro" id="IPR054031">
    <property type="entry name" value="XylR_PBP1"/>
</dbReference>
<dbReference type="PANTHER" id="PTHR30146">
    <property type="entry name" value="LACI-RELATED TRANSCRIPTIONAL REPRESSOR"/>
    <property type="match status" value="1"/>
</dbReference>
<dbReference type="InterPro" id="IPR046335">
    <property type="entry name" value="LacI/GalR-like_sensor"/>
</dbReference>
<dbReference type="GO" id="GO:0000976">
    <property type="term" value="F:transcription cis-regulatory region binding"/>
    <property type="evidence" value="ECO:0007669"/>
    <property type="project" value="TreeGrafter"/>
</dbReference>
<dbReference type="SMART" id="SM00342">
    <property type="entry name" value="HTH_ARAC"/>
    <property type="match status" value="1"/>
</dbReference>
<dbReference type="PROSITE" id="PS00041">
    <property type="entry name" value="HTH_ARAC_FAMILY_1"/>
    <property type="match status" value="1"/>
</dbReference>
<dbReference type="Pfam" id="PF22177">
    <property type="entry name" value="PBP1_XylR"/>
    <property type="match status" value="1"/>
</dbReference>
<dbReference type="Gene3D" id="1.10.10.60">
    <property type="entry name" value="Homeodomain-like"/>
    <property type="match status" value="1"/>
</dbReference>
<protein>
    <submittedName>
        <fullName evidence="5">Xylose operon regulatory protein</fullName>
    </submittedName>
</protein>
<dbReference type="InterPro" id="IPR018060">
    <property type="entry name" value="HTH_AraC"/>
</dbReference>
<evidence type="ECO:0000313" key="5">
    <source>
        <dbReference type="EMBL" id="QDT54359.1"/>
    </source>
</evidence>
<dbReference type="PROSITE" id="PS01124">
    <property type="entry name" value="HTH_ARAC_FAMILY_2"/>
    <property type="match status" value="1"/>
</dbReference>
<gene>
    <name evidence="5" type="primary">xylR_2</name>
    <name evidence="5" type="ORF">Pan44_23920</name>
</gene>
<sequence length="390" mass="43643">MTHTAHVALLIETSRAYGRGLLRGIIRYQREHGPWSIYFQPRGINDPAPGWLKTWKGDGILARVRDRKMAATIERTGVPCVDLRFAVPGLNMPAVGIDNSTIVRRAFDHFLDRGFRRFAVCSYPEGQFAWMDVRARLFCGLVEEAGFQCEVFTGSAEEDAAPPAWENEQTQIAKWVSRLPRPVAIFAVNDDRGLQILDACRRAGVHVPDEVSVLGVDNDEFLCGLATPPLSSVSINLETVGYRAAELLDGMMRRGVEPPAQPLLLQAGDVVARKSTDSLAIDDPELSKVVRYLREHACEGIRMTDITRATGMERRTLERRMKALFGRSPKDELMRIQIEEAKRLLTSTELSIKAISMRTGFANSRYFTQVFRTRVGVAPGQFRHASRGKS</sequence>
<dbReference type="InterPro" id="IPR009057">
    <property type="entry name" value="Homeodomain-like_sf"/>
</dbReference>
<dbReference type="InParanoid" id="A0A517SE09"/>
<reference evidence="5 6" key="1">
    <citation type="submission" date="2019-02" db="EMBL/GenBank/DDBJ databases">
        <title>Deep-cultivation of Planctomycetes and their phenomic and genomic characterization uncovers novel biology.</title>
        <authorList>
            <person name="Wiegand S."/>
            <person name="Jogler M."/>
            <person name="Boedeker C."/>
            <person name="Pinto D."/>
            <person name="Vollmers J."/>
            <person name="Rivas-Marin E."/>
            <person name="Kohn T."/>
            <person name="Peeters S.H."/>
            <person name="Heuer A."/>
            <person name="Rast P."/>
            <person name="Oberbeckmann S."/>
            <person name="Bunk B."/>
            <person name="Jeske O."/>
            <person name="Meyerdierks A."/>
            <person name="Storesund J.E."/>
            <person name="Kallscheuer N."/>
            <person name="Luecker S."/>
            <person name="Lage O.M."/>
            <person name="Pohl T."/>
            <person name="Merkel B.J."/>
            <person name="Hornburger P."/>
            <person name="Mueller R.-W."/>
            <person name="Bruemmer F."/>
            <person name="Labrenz M."/>
            <person name="Spormann A.M."/>
            <person name="Op den Camp H."/>
            <person name="Overmann J."/>
            <person name="Amann R."/>
            <person name="Jetten M.S.M."/>
            <person name="Mascher T."/>
            <person name="Medema M.H."/>
            <person name="Devos D.P."/>
            <person name="Kaster A.-K."/>
            <person name="Ovreas L."/>
            <person name="Rohde M."/>
            <person name="Galperin M.Y."/>
            <person name="Jogler C."/>
        </authorList>
    </citation>
    <scope>NUCLEOTIDE SEQUENCE [LARGE SCALE GENOMIC DNA]</scope>
    <source>
        <strain evidence="5 6">Pan44</strain>
    </source>
</reference>
<dbReference type="InterPro" id="IPR028082">
    <property type="entry name" value="Peripla_BP_I"/>
</dbReference>
<dbReference type="CDD" id="cd01543">
    <property type="entry name" value="PBP1_XylR"/>
    <property type="match status" value="1"/>
</dbReference>
<dbReference type="SUPFAM" id="SSF46689">
    <property type="entry name" value="Homeodomain-like"/>
    <property type="match status" value="1"/>
</dbReference>
<evidence type="ECO:0000313" key="6">
    <source>
        <dbReference type="Proteomes" id="UP000315700"/>
    </source>
</evidence>
<dbReference type="InterPro" id="IPR018062">
    <property type="entry name" value="HTH_AraC-typ_CS"/>
</dbReference>
<dbReference type="FunCoup" id="A0A517SE09">
    <property type="interactions" value="27"/>
</dbReference>
<dbReference type="PRINTS" id="PR00032">
    <property type="entry name" value="HTHARAC"/>
</dbReference>
<dbReference type="InterPro" id="IPR020449">
    <property type="entry name" value="Tscrpt_reg_AraC-type_HTH"/>
</dbReference>
<evidence type="ECO:0000259" key="4">
    <source>
        <dbReference type="PROSITE" id="PS01124"/>
    </source>
</evidence>
<dbReference type="GO" id="GO:0003700">
    <property type="term" value="F:DNA-binding transcription factor activity"/>
    <property type="evidence" value="ECO:0007669"/>
    <property type="project" value="InterPro"/>
</dbReference>
<evidence type="ECO:0000256" key="3">
    <source>
        <dbReference type="ARBA" id="ARBA00023163"/>
    </source>
</evidence>
<keyword evidence="2" id="KW-0238">DNA-binding</keyword>
<dbReference type="OrthoDB" id="9795616at2"/>
<dbReference type="Pfam" id="PF13377">
    <property type="entry name" value="Peripla_BP_3"/>
    <property type="match status" value="1"/>
</dbReference>
<evidence type="ECO:0000256" key="1">
    <source>
        <dbReference type="ARBA" id="ARBA00023015"/>
    </source>
</evidence>
<organism evidence="5 6">
    <name type="scientific">Caulifigura coniformis</name>
    <dbReference type="NCBI Taxonomy" id="2527983"/>
    <lineage>
        <taxon>Bacteria</taxon>
        <taxon>Pseudomonadati</taxon>
        <taxon>Planctomycetota</taxon>
        <taxon>Planctomycetia</taxon>
        <taxon>Planctomycetales</taxon>
        <taxon>Planctomycetaceae</taxon>
        <taxon>Caulifigura</taxon>
    </lineage>
</organism>